<reference evidence="2 3" key="1">
    <citation type="journal article" date="2018" name="Sci. Rep.">
        <title>Comparative genomics provides insights into the lifestyle and reveals functional heterogeneity of dark septate endophytic fungi.</title>
        <authorList>
            <person name="Knapp D.G."/>
            <person name="Nemeth J.B."/>
            <person name="Barry K."/>
            <person name="Hainaut M."/>
            <person name="Henrissat B."/>
            <person name="Johnson J."/>
            <person name="Kuo A."/>
            <person name="Lim J.H.P."/>
            <person name="Lipzen A."/>
            <person name="Nolan M."/>
            <person name="Ohm R.A."/>
            <person name="Tamas L."/>
            <person name="Grigoriev I.V."/>
            <person name="Spatafora J.W."/>
            <person name="Nagy L.G."/>
            <person name="Kovacs G.M."/>
        </authorList>
    </citation>
    <scope>NUCLEOTIDE SEQUENCE [LARGE SCALE GENOMIC DNA]</scope>
    <source>
        <strain evidence="2 3">DSE2036</strain>
    </source>
</reference>
<protein>
    <submittedName>
        <fullName evidence="2">Uncharacterized protein</fullName>
    </submittedName>
</protein>
<dbReference type="EMBL" id="KZ805475">
    <property type="protein sequence ID" value="PVH96053.1"/>
    <property type="molecule type" value="Genomic_DNA"/>
</dbReference>
<accession>A0A2V1DEM2</accession>
<organism evidence="2 3">
    <name type="scientific">Periconia macrospinosa</name>
    <dbReference type="NCBI Taxonomy" id="97972"/>
    <lineage>
        <taxon>Eukaryota</taxon>
        <taxon>Fungi</taxon>
        <taxon>Dikarya</taxon>
        <taxon>Ascomycota</taxon>
        <taxon>Pezizomycotina</taxon>
        <taxon>Dothideomycetes</taxon>
        <taxon>Pleosporomycetidae</taxon>
        <taxon>Pleosporales</taxon>
        <taxon>Massarineae</taxon>
        <taxon>Periconiaceae</taxon>
        <taxon>Periconia</taxon>
    </lineage>
</organism>
<gene>
    <name evidence="2" type="ORF">DM02DRAFT_617454</name>
</gene>
<feature type="region of interest" description="Disordered" evidence="1">
    <location>
        <begin position="56"/>
        <end position="133"/>
    </location>
</feature>
<keyword evidence="3" id="KW-1185">Reference proteome</keyword>
<evidence type="ECO:0000313" key="2">
    <source>
        <dbReference type="EMBL" id="PVH96053.1"/>
    </source>
</evidence>
<feature type="region of interest" description="Disordered" evidence="1">
    <location>
        <begin position="1"/>
        <end position="33"/>
    </location>
</feature>
<dbReference type="Proteomes" id="UP000244855">
    <property type="component" value="Unassembled WGS sequence"/>
</dbReference>
<sequence length="157" mass="17040">MHLASTAHASRGRVLSSPSTPFTAHDPAGTTTSHLTTSAYTLLRLENHHQQPHEEILFRVDPRHHHHPPSLPPSLSPSTTALESWAVTDTAEPHSIQSSKRRNPLVSENVKGKPSYTSSSSSSSSSTTTPPSRFVNSAIQCRAWINPHIMLSTASPN</sequence>
<evidence type="ECO:0000313" key="3">
    <source>
        <dbReference type="Proteomes" id="UP000244855"/>
    </source>
</evidence>
<name>A0A2V1DEM2_9PLEO</name>
<evidence type="ECO:0000256" key="1">
    <source>
        <dbReference type="SAM" id="MobiDB-lite"/>
    </source>
</evidence>
<dbReference type="AlphaFoldDB" id="A0A2V1DEM2"/>
<feature type="compositionally biased region" description="Low complexity" evidence="1">
    <location>
        <begin position="114"/>
        <end position="132"/>
    </location>
</feature>
<proteinExistence type="predicted"/>